<dbReference type="AlphaFoldDB" id="A0A0N1IUN1"/>
<organism evidence="2 4">
    <name type="scientific">Haloarcula rubripromontorii</name>
    <dbReference type="NCBI Taxonomy" id="1705562"/>
    <lineage>
        <taxon>Archaea</taxon>
        <taxon>Methanobacteriati</taxon>
        <taxon>Methanobacteriota</taxon>
        <taxon>Stenosarchaea group</taxon>
        <taxon>Halobacteria</taxon>
        <taxon>Halobacteriales</taxon>
        <taxon>Haloarculaceae</taxon>
        <taxon>Haloarcula</taxon>
    </lineage>
</organism>
<proteinExistence type="predicted"/>
<dbReference type="SUPFAM" id="SSF53448">
    <property type="entry name" value="Nucleotide-diphospho-sugar transferases"/>
    <property type="match status" value="1"/>
</dbReference>
<sequence>MGRKISVIIPTHYRNDLLPTAIESVAKQDYEPVELIVVDDSGEGYAEPVLSEYDEVIDKPIIKEENEGWQAAYTTGIERSTGEYIQFLDDDDYLYETKLRKTANVLEQNPEVGVSYCGVVRGDEGDFYPKQEVSGHFLESALRFQTFPMWTGSMLMERDVLCDCLPMAGMGEEDDLDIELGDTDLKIELAKRTKAGYVDECLTFYRQEGNKLWTGKRRFKKILQNIRHQKDIYDQYPEIRRDLLAEWYERQGRNWLNEQIWSARAIHCFIKSAYYERKRKFPRIVETLAAILGRPGVMSAVRVKRTLLDG</sequence>
<evidence type="ECO:0000313" key="3">
    <source>
        <dbReference type="EMBL" id="NLV06483.1"/>
    </source>
</evidence>
<dbReference type="RefSeq" id="WP_053968292.1">
    <property type="nucleotide sequence ID" value="NZ_LIUF01000003.1"/>
</dbReference>
<dbReference type="CDD" id="cd00761">
    <property type="entry name" value="Glyco_tranf_GTA_type"/>
    <property type="match status" value="1"/>
</dbReference>
<dbReference type="GO" id="GO:0016758">
    <property type="term" value="F:hexosyltransferase activity"/>
    <property type="evidence" value="ECO:0007669"/>
    <property type="project" value="UniProtKB-ARBA"/>
</dbReference>
<dbReference type="OrthoDB" id="46222at2157"/>
<protein>
    <submittedName>
        <fullName evidence="2">Glycosyl transferase</fullName>
    </submittedName>
    <submittedName>
        <fullName evidence="3">Glycosyltransferase</fullName>
    </submittedName>
</protein>
<keyword evidence="4" id="KW-1185">Reference proteome</keyword>
<feature type="domain" description="Glycosyltransferase 2-like" evidence="1">
    <location>
        <begin position="6"/>
        <end position="158"/>
    </location>
</feature>
<gene>
    <name evidence="2" type="ORF">AMS69_12020</name>
    <name evidence="3" type="ORF">GOC83_10125</name>
</gene>
<reference evidence="2 4" key="1">
    <citation type="submission" date="2015-08" db="EMBL/GenBank/DDBJ databases">
        <title>Genomes of Isolates from Cabo Rojo, PR.</title>
        <authorList>
            <person name="Sanchez-Nieves R.L."/>
            <person name="Montalvo-Rodriguez R."/>
        </authorList>
    </citation>
    <scope>NUCLEOTIDE SEQUENCE [LARGE SCALE GENOMIC DNA]</scope>
    <source>
        <strain evidence="2 4">SL3</strain>
    </source>
</reference>
<dbReference type="PATRIC" id="fig|1705562.3.peg.594"/>
<dbReference type="STRING" id="1705562.AMS69_12020"/>
<dbReference type="InterPro" id="IPR029044">
    <property type="entry name" value="Nucleotide-diphossugar_trans"/>
</dbReference>
<dbReference type="EMBL" id="WOWB01000001">
    <property type="protein sequence ID" value="NLV06483.1"/>
    <property type="molecule type" value="Genomic_DNA"/>
</dbReference>
<dbReference type="Gene3D" id="3.90.550.10">
    <property type="entry name" value="Spore Coat Polysaccharide Biosynthesis Protein SpsA, Chain A"/>
    <property type="match status" value="1"/>
</dbReference>
<dbReference type="EMBL" id="LIUF01000003">
    <property type="protein sequence ID" value="KOX93160.1"/>
    <property type="molecule type" value="Genomic_DNA"/>
</dbReference>
<accession>A0A0N1IUN1</accession>
<dbReference type="PANTHER" id="PTHR22916:SF3">
    <property type="entry name" value="UDP-GLCNAC:BETAGAL BETA-1,3-N-ACETYLGLUCOSAMINYLTRANSFERASE-LIKE PROTEIN 1"/>
    <property type="match status" value="1"/>
</dbReference>
<dbReference type="InterPro" id="IPR001173">
    <property type="entry name" value="Glyco_trans_2-like"/>
</dbReference>
<evidence type="ECO:0000259" key="1">
    <source>
        <dbReference type="Pfam" id="PF00535"/>
    </source>
</evidence>
<dbReference type="Proteomes" id="UP000610611">
    <property type="component" value="Unassembled WGS sequence"/>
</dbReference>
<evidence type="ECO:0000313" key="4">
    <source>
        <dbReference type="Proteomes" id="UP000037729"/>
    </source>
</evidence>
<dbReference type="PANTHER" id="PTHR22916">
    <property type="entry name" value="GLYCOSYLTRANSFERASE"/>
    <property type="match status" value="1"/>
</dbReference>
<comment type="caution">
    <text evidence="2">The sequence shown here is derived from an EMBL/GenBank/DDBJ whole genome shotgun (WGS) entry which is preliminary data.</text>
</comment>
<name>A0A0N1IUN1_9EURY</name>
<evidence type="ECO:0000313" key="2">
    <source>
        <dbReference type="EMBL" id="KOX93160.1"/>
    </source>
</evidence>
<reference evidence="3" key="2">
    <citation type="submission" date="2019-12" db="EMBL/GenBank/DDBJ databases">
        <title>The whole-genome sequencing of Haloarcula japonica strain pws8.</title>
        <authorList>
            <person name="Verma D.K."/>
            <person name="Gopal K."/>
            <person name="Prasad E.S."/>
        </authorList>
    </citation>
    <scope>NUCLEOTIDE SEQUENCE</scope>
    <source>
        <strain evidence="3">Pws8</strain>
    </source>
</reference>
<dbReference type="Pfam" id="PF00535">
    <property type="entry name" value="Glycos_transf_2"/>
    <property type="match status" value="1"/>
</dbReference>
<dbReference type="Proteomes" id="UP000037729">
    <property type="component" value="Unassembled WGS sequence"/>
</dbReference>
<keyword evidence="2" id="KW-0808">Transferase</keyword>